<keyword evidence="2" id="KW-1185">Reference proteome</keyword>
<protein>
    <submittedName>
        <fullName evidence="1">Uncharacterized protein</fullName>
    </submittedName>
</protein>
<name>A0A7X0FS39_9MICO</name>
<dbReference type="Proteomes" id="UP000537775">
    <property type="component" value="Unassembled WGS sequence"/>
</dbReference>
<accession>A0A7X0FS39</accession>
<sequence length="61" mass="6645">MRTKHTDPAHPVAELFDLPIAESDLADAVRAACVDRGWHDEWADDVAEAHLGARVRGAGRV</sequence>
<evidence type="ECO:0000313" key="2">
    <source>
        <dbReference type="Proteomes" id="UP000537775"/>
    </source>
</evidence>
<evidence type="ECO:0000313" key="1">
    <source>
        <dbReference type="EMBL" id="MBB6392693.1"/>
    </source>
</evidence>
<proteinExistence type="predicted"/>
<comment type="caution">
    <text evidence="1">The sequence shown here is derived from an EMBL/GenBank/DDBJ whole genome shotgun (WGS) entry which is preliminary data.</text>
</comment>
<dbReference type="EMBL" id="JACHML010000001">
    <property type="protein sequence ID" value="MBB6392693.1"/>
    <property type="molecule type" value="Genomic_DNA"/>
</dbReference>
<dbReference type="RefSeq" id="WP_184751736.1">
    <property type="nucleotide sequence ID" value="NZ_BAAAJR010000001.1"/>
</dbReference>
<dbReference type="AlphaFoldDB" id="A0A7X0FS39"/>
<reference evidence="1 2" key="1">
    <citation type="submission" date="2020-08" db="EMBL/GenBank/DDBJ databases">
        <title>Sequencing the genomes of 1000 actinobacteria strains.</title>
        <authorList>
            <person name="Klenk H.-P."/>
        </authorList>
    </citation>
    <scope>NUCLEOTIDE SEQUENCE [LARGE SCALE GENOMIC DNA]</scope>
    <source>
        <strain evidence="1 2">DSM 12511</strain>
    </source>
</reference>
<gene>
    <name evidence="1" type="ORF">HD594_003006</name>
</gene>
<organism evidence="1 2">
    <name type="scientific">Microbacterium thalassium</name>
    <dbReference type="NCBI Taxonomy" id="362649"/>
    <lineage>
        <taxon>Bacteria</taxon>
        <taxon>Bacillati</taxon>
        <taxon>Actinomycetota</taxon>
        <taxon>Actinomycetes</taxon>
        <taxon>Micrococcales</taxon>
        <taxon>Microbacteriaceae</taxon>
        <taxon>Microbacterium</taxon>
    </lineage>
</organism>